<protein>
    <recommendedName>
        <fullName evidence="10">Short-chain dehydrogenase/reductase 3</fullName>
    </recommendedName>
    <alternativeName>
        <fullName evidence="11">Retinal short-chain dehydrogenase/reductase 1</fullName>
    </alternativeName>
</protein>
<dbReference type="InterPro" id="IPR036291">
    <property type="entry name" value="NAD(P)-bd_dom_sf"/>
</dbReference>
<keyword evidence="4" id="KW-0521">NADP</keyword>
<keyword evidence="6" id="KW-0560">Oxidoreductase</keyword>
<evidence type="ECO:0000313" key="15">
    <source>
        <dbReference type="Proteomes" id="UP001152799"/>
    </source>
</evidence>
<dbReference type="PANTHER" id="PTHR24322">
    <property type="entry name" value="PKSB"/>
    <property type="match status" value="1"/>
</dbReference>
<dbReference type="PROSITE" id="PS00061">
    <property type="entry name" value="ADH_SHORT"/>
    <property type="match status" value="1"/>
</dbReference>
<proteinExistence type="inferred from homology"/>
<evidence type="ECO:0000256" key="10">
    <source>
        <dbReference type="ARBA" id="ARBA00068717"/>
    </source>
</evidence>
<evidence type="ECO:0000256" key="13">
    <source>
        <dbReference type="SAM" id="Phobius"/>
    </source>
</evidence>
<dbReference type="SUPFAM" id="SSF51735">
    <property type="entry name" value="NAD(P)-binding Rossmann-fold domains"/>
    <property type="match status" value="1"/>
</dbReference>
<evidence type="ECO:0000256" key="8">
    <source>
        <dbReference type="ARBA" id="ARBA00023136"/>
    </source>
</evidence>
<dbReference type="FunFam" id="3.40.50.720:FF:000131">
    <property type="entry name" value="Short-chain dehydrogenase/reductase 3"/>
    <property type="match status" value="1"/>
</dbReference>
<dbReference type="GO" id="GO:0052650">
    <property type="term" value="F:all-trans-retinol dehydrogenase (NADP+) activity"/>
    <property type="evidence" value="ECO:0007669"/>
    <property type="project" value="UniProtKB-ARBA"/>
</dbReference>
<evidence type="ECO:0000256" key="1">
    <source>
        <dbReference type="ARBA" id="ARBA00004141"/>
    </source>
</evidence>
<keyword evidence="8 13" id="KW-0472">Membrane</keyword>
<evidence type="ECO:0000256" key="4">
    <source>
        <dbReference type="ARBA" id="ARBA00022857"/>
    </source>
</evidence>
<sequence length="321" mass="36051">MATTEEILHHVKGLAKILFFFLIFLPYTYIESIVNLFLKKEPKSVKGEIVLITGTGHGIGKLLALKYSAEGAIVVGWDINEELNNKTIQELKRSGKQAYGYKVDVANREEVLATAKKVQEMVGEVTILINNAGIMPHHPFLDHTEKEIRKIMDINVMAHFWILEAFLPAMKRNNHGHVVALSSMAGILGLVNLVPYCASKFAVRGLMEGLHEEFRLDNPCNKVRFTTVYPFMVDTGLCKFVDVTYPVVTPMLKPEFVADKIFESQTLEKRNVALPGYINLAVMLKTSFSPEKAANFLSDKFKCNLASDLDRHTKNGHSKNN</sequence>
<evidence type="ECO:0000256" key="11">
    <source>
        <dbReference type="ARBA" id="ARBA00082544"/>
    </source>
</evidence>
<keyword evidence="3 13" id="KW-0812">Transmembrane</keyword>
<keyword evidence="7" id="KW-0443">Lipid metabolism</keyword>
<dbReference type="CDD" id="cd05339">
    <property type="entry name" value="17beta-HSDXI-like_SDR_c"/>
    <property type="match status" value="1"/>
</dbReference>
<dbReference type="EMBL" id="OU892277">
    <property type="protein sequence ID" value="CAH1121636.1"/>
    <property type="molecule type" value="Genomic_DNA"/>
</dbReference>
<evidence type="ECO:0000256" key="5">
    <source>
        <dbReference type="ARBA" id="ARBA00022989"/>
    </source>
</evidence>
<comment type="function">
    <text evidence="9">Catalyzes the reduction of all-trans-retinal to all-trans-retinol in the presence of NADPH.</text>
</comment>
<evidence type="ECO:0000313" key="14">
    <source>
        <dbReference type="EMBL" id="CAH1121636.1"/>
    </source>
</evidence>
<comment type="subcellular location">
    <subcellularLocation>
        <location evidence="1">Membrane</location>
        <topology evidence="1">Multi-pass membrane protein</topology>
    </subcellularLocation>
</comment>
<evidence type="ECO:0000256" key="2">
    <source>
        <dbReference type="ARBA" id="ARBA00006484"/>
    </source>
</evidence>
<evidence type="ECO:0000256" key="7">
    <source>
        <dbReference type="ARBA" id="ARBA00023098"/>
    </source>
</evidence>
<dbReference type="OrthoDB" id="5840532at2759"/>
<organism evidence="14 15">
    <name type="scientific">Ceutorhynchus assimilis</name>
    <name type="common">cabbage seed weevil</name>
    <dbReference type="NCBI Taxonomy" id="467358"/>
    <lineage>
        <taxon>Eukaryota</taxon>
        <taxon>Metazoa</taxon>
        <taxon>Ecdysozoa</taxon>
        <taxon>Arthropoda</taxon>
        <taxon>Hexapoda</taxon>
        <taxon>Insecta</taxon>
        <taxon>Pterygota</taxon>
        <taxon>Neoptera</taxon>
        <taxon>Endopterygota</taxon>
        <taxon>Coleoptera</taxon>
        <taxon>Polyphaga</taxon>
        <taxon>Cucujiformia</taxon>
        <taxon>Curculionidae</taxon>
        <taxon>Ceutorhynchinae</taxon>
        <taxon>Ceutorhynchus</taxon>
    </lineage>
</organism>
<dbReference type="PRINTS" id="PR00080">
    <property type="entry name" value="SDRFAMILY"/>
</dbReference>
<gene>
    <name evidence="14" type="ORF">CEUTPL_LOCUS743</name>
</gene>
<keyword evidence="15" id="KW-1185">Reference proteome</keyword>
<evidence type="ECO:0000256" key="3">
    <source>
        <dbReference type="ARBA" id="ARBA00022692"/>
    </source>
</evidence>
<evidence type="ECO:0000256" key="12">
    <source>
        <dbReference type="RuleBase" id="RU000363"/>
    </source>
</evidence>
<name>A0A9P0DGU1_9CUCU</name>
<dbReference type="PRINTS" id="PR00081">
    <property type="entry name" value="GDHRDH"/>
</dbReference>
<comment type="similarity">
    <text evidence="2 12">Belongs to the short-chain dehydrogenases/reductases (SDR) family.</text>
</comment>
<dbReference type="GO" id="GO:0005811">
    <property type="term" value="C:lipid droplet"/>
    <property type="evidence" value="ECO:0007669"/>
    <property type="project" value="TreeGrafter"/>
</dbReference>
<dbReference type="PANTHER" id="PTHR24322:SF736">
    <property type="entry name" value="RETINOL DEHYDROGENASE 10"/>
    <property type="match status" value="1"/>
</dbReference>
<evidence type="ECO:0000256" key="9">
    <source>
        <dbReference type="ARBA" id="ARBA00059620"/>
    </source>
</evidence>
<dbReference type="InterPro" id="IPR002347">
    <property type="entry name" value="SDR_fam"/>
</dbReference>
<reference evidence="14" key="1">
    <citation type="submission" date="2022-01" db="EMBL/GenBank/DDBJ databases">
        <authorList>
            <person name="King R."/>
        </authorList>
    </citation>
    <scope>NUCLEOTIDE SEQUENCE</scope>
</reference>
<evidence type="ECO:0000256" key="6">
    <source>
        <dbReference type="ARBA" id="ARBA00023002"/>
    </source>
</evidence>
<feature type="transmembrane region" description="Helical" evidence="13">
    <location>
        <begin position="17"/>
        <end position="38"/>
    </location>
</feature>
<dbReference type="InterPro" id="IPR020904">
    <property type="entry name" value="Sc_DH/Rdtase_CS"/>
</dbReference>
<dbReference type="GO" id="GO:0016020">
    <property type="term" value="C:membrane"/>
    <property type="evidence" value="ECO:0007669"/>
    <property type="project" value="UniProtKB-SubCell"/>
</dbReference>
<keyword evidence="5 13" id="KW-1133">Transmembrane helix</keyword>
<dbReference type="Proteomes" id="UP001152799">
    <property type="component" value="Chromosome 1"/>
</dbReference>
<dbReference type="Pfam" id="PF00106">
    <property type="entry name" value="adh_short"/>
    <property type="match status" value="1"/>
</dbReference>
<accession>A0A9P0DGU1</accession>
<dbReference type="AlphaFoldDB" id="A0A9P0DGU1"/>
<dbReference type="Gene3D" id="3.40.50.720">
    <property type="entry name" value="NAD(P)-binding Rossmann-like Domain"/>
    <property type="match status" value="1"/>
</dbReference>